<feature type="transmembrane region" description="Helical" evidence="4">
    <location>
        <begin position="175"/>
        <end position="198"/>
    </location>
</feature>
<dbReference type="RefSeq" id="WP_126120095.1">
    <property type="nucleotide sequence ID" value="NZ_RXHJ01000005.1"/>
</dbReference>
<evidence type="ECO:0000256" key="4">
    <source>
        <dbReference type="SAM" id="Phobius"/>
    </source>
</evidence>
<dbReference type="GO" id="GO:0005524">
    <property type="term" value="F:ATP binding"/>
    <property type="evidence" value="ECO:0007669"/>
    <property type="project" value="UniProtKB-KW"/>
</dbReference>
<feature type="domain" description="Phage shock protein PspC N-terminal" evidence="5">
    <location>
        <begin position="24"/>
        <end position="74"/>
    </location>
</feature>
<keyword evidence="7" id="KW-0547">Nucleotide-binding</keyword>
<keyword evidence="4" id="KW-1133">Transmembrane helix</keyword>
<feature type="transmembrane region" description="Helical" evidence="4">
    <location>
        <begin position="94"/>
        <end position="113"/>
    </location>
</feature>
<accession>A0A430HZH1</accession>
<keyword evidence="7" id="KW-0067">ATP-binding</keyword>
<dbReference type="CDD" id="cd16917">
    <property type="entry name" value="HATPase_UhpB-NarQ-NarX-like"/>
    <property type="match status" value="1"/>
</dbReference>
<evidence type="ECO:0000259" key="6">
    <source>
        <dbReference type="Pfam" id="PF13581"/>
    </source>
</evidence>
<feature type="transmembrane region" description="Helical" evidence="4">
    <location>
        <begin position="119"/>
        <end position="137"/>
    </location>
</feature>
<protein>
    <submittedName>
        <fullName evidence="7">ATP-binding protein</fullName>
    </submittedName>
</protein>
<dbReference type="SUPFAM" id="SSF55874">
    <property type="entry name" value="ATPase domain of HSP90 chaperone/DNA topoisomerase II/histidine kinase"/>
    <property type="match status" value="1"/>
</dbReference>
<dbReference type="Pfam" id="PF13581">
    <property type="entry name" value="HATPase_c_2"/>
    <property type="match status" value="1"/>
</dbReference>
<dbReference type="PANTHER" id="PTHR24421">
    <property type="entry name" value="NITRATE/NITRITE SENSOR PROTEIN NARX-RELATED"/>
    <property type="match status" value="1"/>
</dbReference>
<keyword evidence="1" id="KW-0808">Transferase</keyword>
<evidence type="ECO:0000256" key="1">
    <source>
        <dbReference type="ARBA" id="ARBA00022679"/>
    </source>
</evidence>
<keyword evidence="2" id="KW-0418">Kinase</keyword>
<keyword evidence="8" id="KW-1185">Reference proteome</keyword>
<sequence>MNTTPSPVPYGPERSTPGPYPTYLRPASRRVVAGVAGGLAVHLGVDVFYVRLAFIVGSFLSGLGVAVYAGLWMFSKTSDTVELPVRERELSRSVYLLLALIGGVGFVVSASLVSGLPSAALVPLLVAGVGAVLAWQAYDRGLGTGRSHLSILGGAVLMLAGIVVTVFYSERSGGFAAAILAVVLTLAGAAALGVPLVMRLWDSLAEERAAKAASEERAEIASRLHDSVLQTLALIQKRSDDPAEVVRLARGQERELRQWLFDADEKTSQTVFAAVETACGEVEDLFGIRIAPVTVGEDRELTEETKAVVLAAREAMVNAAKHAGVEKLDVYAEILAGELGIFVRDRGSGFDLTEIPVDRHGIRESIEGRMERIGGQARIRSTAGEGTEVSVTYRLPVS</sequence>
<dbReference type="PANTHER" id="PTHR24421:SF61">
    <property type="entry name" value="OXYGEN SENSOR HISTIDINE KINASE NREB"/>
    <property type="match status" value="1"/>
</dbReference>
<proteinExistence type="predicted"/>
<comment type="caution">
    <text evidence="7">The sequence shown here is derived from an EMBL/GenBank/DDBJ whole genome shotgun (WGS) entry which is preliminary data.</text>
</comment>
<dbReference type="GO" id="GO:0000160">
    <property type="term" value="P:phosphorelay signal transduction system"/>
    <property type="evidence" value="ECO:0007669"/>
    <property type="project" value="UniProtKB-KW"/>
</dbReference>
<evidence type="ECO:0000313" key="7">
    <source>
        <dbReference type="EMBL" id="RSZ64222.1"/>
    </source>
</evidence>
<feature type="domain" description="Histidine kinase/HSP90-like ATPase" evidence="6">
    <location>
        <begin position="303"/>
        <end position="360"/>
    </location>
</feature>
<dbReference type="Proteomes" id="UP000274907">
    <property type="component" value="Unassembled WGS sequence"/>
</dbReference>
<name>A0A430HZH1_9CORY</name>
<dbReference type="AlphaFoldDB" id="A0A430HZH1"/>
<organism evidence="7 8">
    <name type="scientific">Corynebacterium hylobatis</name>
    <dbReference type="NCBI Taxonomy" id="1859290"/>
    <lineage>
        <taxon>Bacteria</taxon>
        <taxon>Bacillati</taxon>
        <taxon>Actinomycetota</taxon>
        <taxon>Actinomycetes</taxon>
        <taxon>Mycobacteriales</taxon>
        <taxon>Corynebacteriaceae</taxon>
        <taxon>Corynebacterium</taxon>
    </lineage>
</organism>
<dbReference type="InterPro" id="IPR007168">
    <property type="entry name" value="Phageshock_PspC_N"/>
</dbReference>
<dbReference type="Pfam" id="PF04024">
    <property type="entry name" value="PspC"/>
    <property type="match status" value="1"/>
</dbReference>
<keyword evidence="4" id="KW-0812">Transmembrane</keyword>
<dbReference type="InterPro" id="IPR036890">
    <property type="entry name" value="HATPase_C_sf"/>
</dbReference>
<evidence type="ECO:0000259" key="5">
    <source>
        <dbReference type="Pfam" id="PF04024"/>
    </source>
</evidence>
<reference evidence="7 8" key="1">
    <citation type="submission" date="2018-12" db="EMBL/GenBank/DDBJ databases">
        <title>YIM 101343 draft genome.</title>
        <authorList>
            <person name="Chen X."/>
        </authorList>
    </citation>
    <scope>NUCLEOTIDE SEQUENCE [LARGE SCALE GENOMIC DNA]</scope>
    <source>
        <strain evidence="7 8">YIM 101343</strain>
    </source>
</reference>
<dbReference type="EMBL" id="RXHJ01000005">
    <property type="protein sequence ID" value="RSZ64222.1"/>
    <property type="molecule type" value="Genomic_DNA"/>
</dbReference>
<feature type="transmembrane region" description="Helical" evidence="4">
    <location>
        <begin position="48"/>
        <end position="74"/>
    </location>
</feature>
<feature type="transmembrane region" description="Helical" evidence="4">
    <location>
        <begin position="149"/>
        <end position="169"/>
    </location>
</feature>
<evidence type="ECO:0000313" key="8">
    <source>
        <dbReference type="Proteomes" id="UP000274907"/>
    </source>
</evidence>
<evidence type="ECO:0000256" key="3">
    <source>
        <dbReference type="ARBA" id="ARBA00023012"/>
    </source>
</evidence>
<dbReference type="OrthoDB" id="3534856at2"/>
<dbReference type="InterPro" id="IPR050482">
    <property type="entry name" value="Sensor_HK_TwoCompSys"/>
</dbReference>
<dbReference type="Gene3D" id="3.30.565.10">
    <property type="entry name" value="Histidine kinase-like ATPase, C-terminal domain"/>
    <property type="match status" value="1"/>
</dbReference>
<keyword evidence="4" id="KW-0472">Membrane</keyword>
<evidence type="ECO:0000256" key="2">
    <source>
        <dbReference type="ARBA" id="ARBA00022777"/>
    </source>
</evidence>
<dbReference type="GO" id="GO:0016301">
    <property type="term" value="F:kinase activity"/>
    <property type="evidence" value="ECO:0007669"/>
    <property type="project" value="UniProtKB-KW"/>
</dbReference>
<keyword evidence="3" id="KW-0902">Two-component regulatory system</keyword>
<gene>
    <name evidence="7" type="ORF">EAH68_04265</name>
</gene>
<dbReference type="InterPro" id="IPR003594">
    <property type="entry name" value="HATPase_dom"/>
</dbReference>